<dbReference type="AlphaFoldDB" id="A0A0D0D840"/>
<accession>A0A0D0D840</accession>
<reference evidence="6" key="2">
    <citation type="submission" date="2015-01" db="EMBL/GenBank/DDBJ databases">
        <title>Evolutionary Origins and Diversification of the Mycorrhizal Mutualists.</title>
        <authorList>
            <consortium name="DOE Joint Genome Institute"/>
            <consortium name="Mycorrhizal Genomics Consortium"/>
            <person name="Kohler A."/>
            <person name="Kuo A."/>
            <person name="Nagy L.G."/>
            <person name="Floudas D."/>
            <person name="Copeland A."/>
            <person name="Barry K.W."/>
            <person name="Cichocki N."/>
            <person name="Veneault-Fourrey C."/>
            <person name="LaButti K."/>
            <person name="Lindquist E.A."/>
            <person name="Lipzen A."/>
            <person name="Lundell T."/>
            <person name="Morin E."/>
            <person name="Murat C."/>
            <person name="Riley R."/>
            <person name="Ohm R."/>
            <person name="Sun H."/>
            <person name="Tunlid A."/>
            <person name="Henrissat B."/>
            <person name="Grigoriev I.V."/>
            <person name="Hibbett D.S."/>
            <person name="Martin F."/>
        </authorList>
    </citation>
    <scope>NUCLEOTIDE SEQUENCE [LARGE SCALE GENOMIC DNA]</scope>
    <source>
        <strain evidence="6">Ve08.2h10</strain>
    </source>
</reference>
<evidence type="ECO:0000256" key="2">
    <source>
        <dbReference type="ARBA" id="ARBA00022692"/>
    </source>
</evidence>
<dbReference type="Proteomes" id="UP000054538">
    <property type="component" value="Unassembled WGS sequence"/>
</dbReference>
<keyword evidence="6" id="KW-1185">Reference proteome</keyword>
<protein>
    <submittedName>
        <fullName evidence="5">Uncharacterized protein</fullName>
    </submittedName>
</protein>
<dbReference type="InterPro" id="IPR023395">
    <property type="entry name" value="MCP_dom_sf"/>
</dbReference>
<dbReference type="OrthoDB" id="21292at2759"/>
<keyword evidence="3" id="KW-1133">Transmembrane helix</keyword>
<evidence type="ECO:0000313" key="5">
    <source>
        <dbReference type="EMBL" id="KIK93117.1"/>
    </source>
</evidence>
<dbReference type="Gene3D" id="1.50.40.10">
    <property type="entry name" value="Mitochondrial carrier domain"/>
    <property type="match status" value="1"/>
</dbReference>
<gene>
    <name evidence="5" type="ORF">PAXRUDRAFT_829263</name>
</gene>
<sequence length="236" mass="26603">MKRVYRLEGWRGLLKGIVPVSLMTVTRVTIIGSLPPLNPVLAICRSAIFFIPEMTLESRTVTAREMLPFFDVRRAIPVLFSRPERRQPWLLYLTPGVVPVTLLQLACGHLVAQIQDAVTSLVVDREISYGVSTLTLVRLGCVILRTAMTTPLQVIAVRLAIQRNRSPVSLGKNRLSINGSEKLAERLTTEEQVLHLRTDLDLPPYTGMWDCARCIIKEEGLWVLYRTSCMLFLSMS</sequence>
<keyword evidence="2" id="KW-0812">Transmembrane</keyword>
<evidence type="ECO:0000256" key="4">
    <source>
        <dbReference type="ARBA" id="ARBA00023136"/>
    </source>
</evidence>
<comment type="subcellular location">
    <subcellularLocation>
        <location evidence="1">Membrane</location>
    </subcellularLocation>
</comment>
<proteinExistence type="predicted"/>
<evidence type="ECO:0000256" key="3">
    <source>
        <dbReference type="ARBA" id="ARBA00022989"/>
    </source>
</evidence>
<dbReference type="STRING" id="930991.A0A0D0D840"/>
<organism evidence="5 6">
    <name type="scientific">Paxillus rubicundulus Ve08.2h10</name>
    <dbReference type="NCBI Taxonomy" id="930991"/>
    <lineage>
        <taxon>Eukaryota</taxon>
        <taxon>Fungi</taxon>
        <taxon>Dikarya</taxon>
        <taxon>Basidiomycota</taxon>
        <taxon>Agaricomycotina</taxon>
        <taxon>Agaricomycetes</taxon>
        <taxon>Agaricomycetidae</taxon>
        <taxon>Boletales</taxon>
        <taxon>Paxilineae</taxon>
        <taxon>Paxillaceae</taxon>
        <taxon>Paxillus</taxon>
    </lineage>
</organism>
<evidence type="ECO:0000313" key="6">
    <source>
        <dbReference type="Proteomes" id="UP000054538"/>
    </source>
</evidence>
<keyword evidence="4" id="KW-0472">Membrane</keyword>
<dbReference type="GO" id="GO:0016020">
    <property type="term" value="C:membrane"/>
    <property type="evidence" value="ECO:0007669"/>
    <property type="project" value="UniProtKB-SubCell"/>
</dbReference>
<name>A0A0D0D840_9AGAM</name>
<dbReference type="EMBL" id="KN825211">
    <property type="protein sequence ID" value="KIK93117.1"/>
    <property type="molecule type" value="Genomic_DNA"/>
</dbReference>
<evidence type="ECO:0000256" key="1">
    <source>
        <dbReference type="ARBA" id="ARBA00004370"/>
    </source>
</evidence>
<reference evidence="5 6" key="1">
    <citation type="submission" date="2014-04" db="EMBL/GenBank/DDBJ databases">
        <authorList>
            <consortium name="DOE Joint Genome Institute"/>
            <person name="Kuo A."/>
            <person name="Kohler A."/>
            <person name="Jargeat P."/>
            <person name="Nagy L.G."/>
            <person name="Floudas D."/>
            <person name="Copeland A."/>
            <person name="Barry K.W."/>
            <person name="Cichocki N."/>
            <person name="Veneault-Fourrey C."/>
            <person name="LaButti K."/>
            <person name="Lindquist E.A."/>
            <person name="Lipzen A."/>
            <person name="Lundell T."/>
            <person name="Morin E."/>
            <person name="Murat C."/>
            <person name="Sun H."/>
            <person name="Tunlid A."/>
            <person name="Henrissat B."/>
            <person name="Grigoriev I.V."/>
            <person name="Hibbett D.S."/>
            <person name="Martin F."/>
            <person name="Nordberg H.P."/>
            <person name="Cantor M.N."/>
            <person name="Hua S.X."/>
        </authorList>
    </citation>
    <scope>NUCLEOTIDE SEQUENCE [LARGE SCALE GENOMIC DNA]</scope>
    <source>
        <strain evidence="5 6">Ve08.2h10</strain>
    </source>
</reference>
<dbReference type="SUPFAM" id="SSF103506">
    <property type="entry name" value="Mitochondrial carrier"/>
    <property type="match status" value="1"/>
</dbReference>
<dbReference type="InParanoid" id="A0A0D0D840"/>
<dbReference type="HOGENOM" id="CLU_044884_0_0_1"/>